<dbReference type="GO" id="GO:0007165">
    <property type="term" value="P:signal transduction"/>
    <property type="evidence" value="ECO:0007669"/>
    <property type="project" value="InterPro"/>
</dbReference>
<sequence>RITISDIIENEWFQTDYQPVHARDSTEEKTTKSMITKSPSFINAFQLIAMFQDFDLSSLFEEQASLQI</sequence>
<dbReference type="Pfam" id="PF03822">
    <property type="entry name" value="NAF"/>
    <property type="match status" value="1"/>
</dbReference>
<proteinExistence type="predicted"/>
<keyword evidence="3" id="KW-1185">Reference proteome</keyword>
<organism evidence="2 3">
    <name type="scientific">Trifolium medium</name>
    <dbReference type="NCBI Taxonomy" id="97028"/>
    <lineage>
        <taxon>Eukaryota</taxon>
        <taxon>Viridiplantae</taxon>
        <taxon>Streptophyta</taxon>
        <taxon>Embryophyta</taxon>
        <taxon>Tracheophyta</taxon>
        <taxon>Spermatophyta</taxon>
        <taxon>Magnoliopsida</taxon>
        <taxon>eudicotyledons</taxon>
        <taxon>Gunneridae</taxon>
        <taxon>Pentapetalae</taxon>
        <taxon>rosids</taxon>
        <taxon>fabids</taxon>
        <taxon>Fabales</taxon>
        <taxon>Fabaceae</taxon>
        <taxon>Papilionoideae</taxon>
        <taxon>50 kb inversion clade</taxon>
        <taxon>NPAAA clade</taxon>
        <taxon>Hologalegina</taxon>
        <taxon>IRL clade</taxon>
        <taxon>Trifolieae</taxon>
        <taxon>Trifolium</taxon>
    </lineage>
</organism>
<accession>A0A392QIV7</accession>
<evidence type="ECO:0000259" key="1">
    <source>
        <dbReference type="PROSITE" id="PS50816"/>
    </source>
</evidence>
<keyword evidence="2" id="KW-0418">Kinase</keyword>
<protein>
    <submittedName>
        <fullName evidence="2">CBL-interacting serine/threonine-protein kinase 21-like</fullName>
    </submittedName>
</protein>
<keyword evidence="2" id="KW-0808">Transferase</keyword>
<dbReference type="Gene3D" id="3.30.310.80">
    <property type="entry name" value="Kinase associated domain 1, KA1"/>
    <property type="match status" value="1"/>
</dbReference>
<feature type="domain" description="NAF" evidence="1">
    <location>
        <begin position="37"/>
        <end position="61"/>
    </location>
</feature>
<evidence type="ECO:0000313" key="3">
    <source>
        <dbReference type="Proteomes" id="UP000265520"/>
    </source>
</evidence>
<dbReference type="AlphaFoldDB" id="A0A392QIV7"/>
<dbReference type="PROSITE" id="PS50816">
    <property type="entry name" value="NAF"/>
    <property type="match status" value="1"/>
</dbReference>
<dbReference type="EMBL" id="LXQA010136302">
    <property type="protein sequence ID" value="MCI23476.1"/>
    <property type="molecule type" value="Genomic_DNA"/>
</dbReference>
<name>A0A392QIV7_9FABA</name>
<evidence type="ECO:0000313" key="2">
    <source>
        <dbReference type="EMBL" id="MCI23476.1"/>
    </source>
</evidence>
<dbReference type="GO" id="GO:0016301">
    <property type="term" value="F:kinase activity"/>
    <property type="evidence" value="ECO:0007669"/>
    <property type="project" value="UniProtKB-KW"/>
</dbReference>
<dbReference type="Proteomes" id="UP000265520">
    <property type="component" value="Unassembled WGS sequence"/>
</dbReference>
<feature type="non-terminal residue" evidence="2">
    <location>
        <position position="1"/>
    </location>
</feature>
<comment type="caution">
    <text evidence="2">The sequence shown here is derived from an EMBL/GenBank/DDBJ whole genome shotgun (WGS) entry which is preliminary data.</text>
</comment>
<dbReference type="InterPro" id="IPR004041">
    <property type="entry name" value="NAF_dom"/>
</dbReference>
<dbReference type="InterPro" id="IPR018451">
    <property type="entry name" value="NAF/FISL_domain"/>
</dbReference>
<reference evidence="2 3" key="1">
    <citation type="journal article" date="2018" name="Front. Plant Sci.">
        <title>Red Clover (Trifolium pratense) and Zigzag Clover (T. medium) - A Picture of Genomic Similarities and Differences.</title>
        <authorList>
            <person name="Dluhosova J."/>
            <person name="Istvanek J."/>
            <person name="Nedelnik J."/>
            <person name="Repkova J."/>
        </authorList>
    </citation>
    <scope>NUCLEOTIDE SEQUENCE [LARGE SCALE GENOMIC DNA]</scope>
    <source>
        <strain evidence="3">cv. 10/8</strain>
        <tissue evidence="2">Leaf</tissue>
    </source>
</reference>